<evidence type="ECO:0000313" key="3">
    <source>
        <dbReference type="Proteomes" id="UP000184267"/>
    </source>
</evidence>
<evidence type="ECO:0000313" key="2">
    <source>
        <dbReference type="EMBL" id="OJT13006.1"/>
    </source>
</evidence>
<protein>
    <submittedName>
        <fullName evidence="2">Uncharacterized protein</fullName>
    </submittedName>
</protein>
<gene>
    <name evidence="2" type="ORF">TRAPUB_10415</name>
</gene>
<proteinExistence type="predicted"/>
<keyword evidence="1" id="KW-0812">Transmembrane</keyword>
<keyword evidence="1" id="KW-1133">Transmembrane helix</keyword>
<keyword evidence="3" id="KW-1185">Reference proteome</keyword>
<feature type="transmembrane region" description="Helical" evidence="1">
    <location>
        <begin position="20"/>
        <end position="42"/>
    </location>
</feature>
<organism evidence="2 3">
    <name type="scientific">Trametes pubescens</name>
    <name type="common">White-rot fungus</name>
    <dbReference type="NCBI Taxonomy" id="154538"/>
    <lineage>
        <taxon>Eukaryota</taxon>
        <taxon>Fungi</taxon>
        <taxon>Dikarya</taxon>
        <taxon>Basidiomycota</taxon>
        <taxon>Agaricomycotina</taxon>
        <taxon>Agaricomycetes</taxon>
        <taxon>Polyporales</taxon>
        <taxon>Polyporaceae</taxon>
        <taxon>Trametes</taxon>
    </lineage>
</organism>
<dbReference type="Proteomes" id="UP000184267">
    <property type="component" value="Unassembled WGS sequence"/>
</dbReference>
<dbReference type="STRING" id="154538.A0A1M2VZQ0"/>
<accession>A0A1M2VZQ0</accession>
<name>A0A1M2VZQ0_TRAPU</name>
<evidence type="ECO:0000256" key="1">
    <source>
        <dbReference type="SAM" id="Phobius"/>
    </source>
</evidence>
<comment type="caution">
    <text evidence="2">The sequence shown here is derived from an EMBL/GenBank/DDBJ whole genome shotgun (WGS) entry which is preliminary data.</text>
</comment>
<reference evidence="2 3" key="1">
    <citation type="submission" date="2016-10" db="EMBL/GenBank/DDBJ databases">
        <title>Genome sequence of the basidiomycete white-rot fungus Trametes pubescens.</title>
        <authorList>
            <person name="Makela M.R."/>
            <person name="Granchi Z."/>
            <person name="Peng M."/>
            <person name="De Vries R.P."/>
            <person name="Grigoriev I."/>
            <person name="Riley R."/>
            <person name="Hilden K."/>
        </authorList>
    </citation>
    <scope>NUCLEOTIDE SEQUENCE [LARGE SCALE GENOMIC DNA]</scope>
    <source>
        <strain evidence="2 3">FBCC735</strain>
    </source>
</reference>
<dbReference type="AlphaFoldDB" id="A0A1M2VZQ0"/>
<dbReference type="OrthoDB" id="3192156at2759"/>
<sequence length="302" mass="32721">MSVLLSPVVELYRLALQPVAPFTWFGLTLSTLDVVATVRLCVALRQIREKLWRDHVQKTKTVRSEKETAVAVAEVEPRSFVRDAASVLLVVYGGEAVTCPALAIPPSFMLSGVVPVFYTAVQAAVEKLPSVPTPAFENEVPLAVLDGMTRAYLLCNLIPPMVTAHTSPAINSNPWTLLLTSLFTANAGFFFTNLFSFFQPYALTLTTPTEFLPYGWTTTDLWCAPLITGLYAFLTHAQPFWADAHYVALGWLGGSADGAEKIAAVDPETARAVCALVLAGLFTTRAVKTFGPAAVKPKTKVQ</sequence>
<dbReference type="EMBL" id="MNAD01000440">
    <property type="protein sequence ID" value="OJT13006.1"/>
    <property type="molecule type" value="Genomic_DNA"/>
</dbReference>
<keyword evidence="1" id="KW-0472">Membrane</keyword>
<dbReference type="OMA" id="WTATDLW"/>